<dbReference type="AlphaFoldDB" id="A0A1A9V7L4"/>
<proteinExistence type="predicted"/>
<sequence>MSACFGTPFKFGSVQVSGFPNKDSDFAERNVRKAHLLNKVPVQVIDHVNDPSVHVSEMRVVVVGCWLLVVGCCRYGDDVSGDRDGGGCGGDDRVPYVYYVCYSYERDENDRLEQKNKKSNCDRFCRIQDRITTTRFAAAIADNKKNRIKNQKKKKKKKSEKAMMRYIHNKKNRIKNQKKKKKKKSEKAMMRYIHVKINLQNSPIIKTKELKELDKEFINEEKLKVKPKLFSNTLKILPLVMHSVKIVNERNNHNNMRRADNRNILAFVRMLRGVLCPSLVLIRKASADIQLLYSSKAYLRQTYRGMERRNECIALYAAREVCRRTEANKIHKGMNTEKNWQRERRKIRDNDDKMINEEIN</sequence>
<dbReference type="Proteomes" id="UP000078200">
    <property type="component" value="Unassembled WGS sequence"/>
</dbReference>
<accession>A0A1A9V7L4</accession>
<evidence type="ECO:0000256" key="1">
    <source>
        <dbReference type="SAM" id="Coils"/>
    </source>
</evidence>
<organism evidence="2 3">
    <name type="scientific">Glossina austeni</name>
    <name type="common">Savannah tsetse fly</name>
    <dbReference type="NCBI Taxonomy" id="7395"/>
    <lineage>
        <taxon>Eukaryota</taxon>
        <taxon>Metazoa</taxon>
        <taxon>Ecdysozoa</taxon>
        <taxon>Arthropoda</taxon>
        <taxon>Hexapoda</taxon>
        <taxon>Insecta</taxon>
        <taxon>Pterygota</taxon>
        <taxon>Neoptera</taxon>
        <taxon>Endopterygota</taxon>
        <taxon>Diptera</taxon>
        <taxon>Brachycera</taxon>
        <taxon>Muscomorpha</taxon>
        <taxon>Hippoboscoidea</taxon>
        <taxon>Glossinidae</taxon>
        <taxon>Glossina</taxon>
    </lineage>
</organism>
<protein>
    <submittedName>
        <fullName evidence="2">Uncharacterized protein</fullName>
    </submittedName>
</protein>
<evidence type="ECO:0000313" key="3">
    <source>
        <dbReference type="Proteomes" id="UP000078200"/>
    </source>
</evidence>
<keyword evidence="1" id="KW-0175">Coiled coil</keyword>
<reference evidence="2" key="1">
    <citation type="submission" date="2020-05" db="UniProtKB">
        <authorList>
            <consortium name="EnsemblMetazoa"/>
        </authorList>
    </citation>
    <scope>IDENTIFICATION</scope>
    <source>
        <strain evidence="2">TTRI</strain>
    </source>
</reference>
<feature type="coiled-coil region" evidence="1">
    <location>
        <begin position="138"/>
        <end position="187"/>
    </location>
</feature>
<dbReference type="VEuPathDB" id="VectorBase:GAUT028468"/>
<dbReference type="EnsemblMetazoa" id="GAUT028468-RA">
    <property type="protein sequence ID" value="GAUT028468-PA"/>
    <property type="gene ID" value="GAUT028468"/>
</dbReference>
<evidence type="ECO:0000313" key="2">
    <source>
        <dbReference type="EnsemblMetazoa" id="GAUT028468-PA"/>
    </source>
</evidence>
<keyword evidence="3" id="KW-1185">Reference proteome</keyword>
<name>A0A1A9V7L4_GLOAU</name>